<evidence type="ECO:0000313" key="1">
    <source>
        <dbReference type="EMBL" id="KAH7907061.1"/>
    </source>
</evidence>
<dbReference type="Proteomes" id="UP000790377">
    <property type="component" value="Unassembled WGS sequence"/>
</dbReference>
<name>A0ACB8A1P8_9AGAM</name>
<comment type="caution">
    <text evidence="1">The sequence shown here is derived from an EMBL/GenBank/DDBJ whole genome shotgun (WGS) entry which is preliminary data.</text>
</comment>
<accession>A0ACB8A1P8</accession>
<reference evidence="1" key="1">
    <citation type="journal article" date="2021" name="New Phytol.">
        <title>Evolutionary innovations through gain and loss of genes in the ectomycorrhizal Boletales.</title>
        <authorList>
            <person name="Wu G."/>
            <person name="Miyauchi S."/>
            <person name="Morin E."/>
            <person name="Kuo A."/>
            <person name="Drula E."/>
            <person name="Varga T."/>
            <person name="Kohler A."/>
            <person name="Feng B."/>
            <person name="Cao Y."/>
            <person name="Lipzen A."/>
            <person name="Daum C."/>
            <person name="Hundley H."/>
            <person name="Pangilinan J."/>
            <person name="Johnson J."/>
            <person name="Barry K."/>
            <person name="LaButti K."/>
            <person name="Ng V."/>
            <person name="Ahrendt S."/>
            <person name="Min B."/>
            <person name="Choi I.G."/>
            <person name="Park H."/>
            <person name="Plett J.M."/>
            <person name="Magnuson J."/>
            <person name="Spatafora J.W."/>
            <person name="Nagy L.G."/>
            <person name="Henrissat B."/>
            <person name="Grigoriev I.V."/>
            <person name="Yang Z.L."/>
            <person name="Xu J."/>
            <person name="Martin F.M."/>
        </authorList>
    </citation>
    <scope>NUCLEOTIDE SEQUENCE</scope>
    <source>
        <strain evidence="1">ATCC 28755</strain>
    </source>
</reference>
<gene>
    <name evidence="1" type="ORF">BJ138DRAFT_542888</name>
</gene>
<organism evidence="1 2">
    <name type="scientific">Hygrophoropsis aurantiaca</name>
    <dbReference type="NCBI Taxonomy" id="72124"/>
    <lineage>
        <taxon>Eukaryota</taxon>
        <taxon>Fungi</taxon>
        <taxon>Dikarya</taxon>
        <taxon>Basidiomycota</taxon>
        <taxon>Agaricomycotina</taxon>
        <taxon>Agaricomycetes</taxon>
        <taxon>Agaricomycetidae</taxon>
        <taxon>Boletales</taxon>
        <taxon>Coniophorineae</taxon>
        <taxon>Hygrophoropsidaceae</taxon>
        <taxon>Hygrophoropsis</taxon>
    </lineage>
</organism>
<proteinExistence type="predicted"/>
<evidence type="ECO:0000313" key="2">
    <source>
        <dbReference type="Proteomes" id="UP000790377"/>
    </source>
</evidence>
<keyword evidence="2" id="KW-1185">Reference proteome</keyword>
<protein>
    <submittedName>
        <fullName evidence="1">Uncharacterized protein</fullName>
    </submittedName>
</protein>
<dbReference type="EMBL" id="MU267943">
    <property type="protein sequence ID" value="KAH7907061.1"/>
    <property type="molecule type" value="Genomic_DNA"/>
</dbReference>
<sequence length="76" mass="8185">MQLNGLLLVVASIFVSAAVALPSGITRDEGALESRTTEINEVVRAIPMPDWKRGRVGDNPDWRRGQVGGNGGNPDW</sequence>